<evidence type="ECO:0000313" key="1">
    <source>
        <dbReference type="EMBL" id="CAK0844220.1"/>
    </source>
</evidence>
<protein>
    <submittedName>
        <fullName evidence="1">Uncharacterized protein</fullName>
    </submittedName>
</protein>
<gene>
    <name evidence="1" type="ORF">PCOR1329_LOCUS38361</name>
</gene>
<comment type="caution">
    <text evidence="1">The sequence shown here is derived from an EMBL/GenBank/DDBJ whole genome shotgun (WGS) entry which is preliminary data.</text>
</comment>
<accession>A0ABN9TER2</accession>
<dbReference type="EMBL" id="CAUYUJ010014645">
    <property type="protein sequence ID" value="CAK0844220.1"/>
    <property type="molecule type" value="Genomic_DNA"/>
</dbReference>
<sequence length="200" mass="21781">MPCMEHSSIPAGFAFVNFASPQDVHTLCGAVVRGLWREVCRKSPKSPPSVSYARFQGHVDLVQHFSVSAVLQEQDPERRPIFRPEVLLSSASVAGPSTARKVLSTCGPPGLADDAEVSNLADPAVKEQAPGVPASKHMQESSAVALLREKSRDTMQAESEEETYSKENERLAFEDKYTAKEVSMPDDSDSIYINGTMISL</sequence>
<organism evidence="1 2">
    <name type="scientific">Prorocentrum cordatum</name>
    <dbReference type="NCBI Taxonomy" id="2364126"/>
    <lineage>
        <taxon>Eukaryota</taxon>
        <taxon>Sar</taxon>
        <taxon>Alveolata</taxon>
        <taxon>Dinophyceae</taxon>
        <taxon>Prorocentrales</taxon>
        <taxon>Prorocentraceae</taxon>
        <taxon>Prorocentrum</taxon>
    </lineage>
</organism>
<evidence type="ECO:0000313" key="2">
    <source>
        <dbReference type="Proteomes" id="UP001189429"/>
    </source>
</evidence>
<dbReference type="Proteomes" id="UP001189429">
    <property type="component" value="Unassembled WGS sequence"/>
</dbReference>
<name>A0ABN9TER2_9DINO</name>
<proteinExistence type="predicted"/>
<reference evidence="1" key="1">
    <citation type="submission" date="2023-10" db="EMBL/GenBank/DDBJ databases">
        <authorList>
            <person name="Chen Y."/>
            <person name="Shah S."/>
            <person name="Dougan E. K."/>
            <person name="Thang M."/>
            <person name="Chan C."/>
        </authorList>
    </citation>
    <scope>NUCLEOTIDE SEQUENCE [LARGE SCALE GENOMIC DNA]</scope>
</reference>
<keyword evidence="2" id="KW-1185">Reference proteome</keyword>